<evidence type="ECO:0000313" key="1">
    <source>
        <dbReference type="EMBL" id="CAB5069364.1"/>
    </source>
</evidence>
<gene>
    <name evidence="1" type="ORF">UFOPK4354_02023</name>
</gene>
<protein>
    <submittedName>
        <fullName evidence="1">Unannotated protein</fullName>
    </submittedName>
</protein>
<proteinExistence type="predicted"/>
<reference evidence="1" key="1">
    <citation type="submission" date="2020-05" db="EMBL/GenBank/DDBJ databases">
        <authorList>
            <person name="Chiriac C."/>
            <person name="Salcher M."/>
            <person name="Ghai R."/>
            <person name="Kavagutti S V."/>
        </authorList>
    </citation>
    <scope>NUCLEOTIDE SEQUENCE</scope>
</reference>
<organism evidence="1">
    <name type="scientific">freshwater metagenome</name>
    <dbReference type="NCBI Taxonomy" id="449393"/>
    <lineage>
        <taxon>unclassified sequences</taxon>
        <taxon>metagenomes</taxon>
        <taxon>ecological metagenomes</taxon>
    </lineage>
</organism>
<dbReference type="AlphaFoldDB" id="A0A6J7USL9"/>
<dbReference type="EMBL" id="CAFBQW010000334">
    <property type="protein sequence ID" value="CAB5069364.1"/>
    <property type="molecule type" value="Genomic_DNA"/>
</dbReference>
<sequence>MNDFVNLCRIDSLLGSLREESKHRHDVVPLRHRSQVIQLAERLDQLRQQADLFVSLSGCSGKGVFPRFGSTTRKADLARMSAKRMRTPSQDDMHLALLRVERDQHCRSLPTTLLDWRLAAESTEWKHRSCSVCHLGAMPQSERFPRSCPARSPKFWPRNNLRTATLVQALGARSATSCSSSSFIPAVFRLLITRPGVVSPVSHSCQNLSNLFGSTAGWGSISQC</sequence>
<name>A0A6J7USL9_9ZZZZ</name>
<accession>A0A6J7USL9</accession>